<comment type="caution">
    <text evidence="1">The sequence shown here is derived from an EMBL/GenBank/DDBJ whole genome shotgun (WGS) entry which is preliminary data.</text>
</comment>
<protein>
    <recommendedName>
        <fullName evidence="3">Cathepsin propeptide inhibitor domain-containing protein</fullName>
    </recommendedName>
</protein>
<evidence type="ECO:0000313" key="2">
    <source>
        <dbReference type="Proteomes" id="UP000018040"/>
    </source>
</evidence>
<accession>V6TP41</accession>
<dbReference type="VEuPathDB" id="GiardiaDB:DHA2_153438"/>
<sequence length="207" mass="23775">MGYRIPSSVTCYLDNIIGEDIYIYNMSSIKFGLAFKNKEVTMSFSCTLVLLWIALCLGQPERPNDAPRGAALFDEFNAHFDHLYKSPEEYETAREHFRRNLALLNASHAQNVSHLRSILERTEEMVTYGLNPTLNRDISQNGYIPVDPADIVDAGTPWHRLLLSLKRLFLKFYPFASASSENSDEYCKWTVYQRDNPLQTLSSLPRL</sequence>
<proteinExistence type="predicted"/>
<evidence type="ECO:0008006" key="3">
    <source>
        <dbReference type="Google" id="ProtNLM"/>
    </source>
</evidence>
<dbReference type="VEuPathDB" id="GiardiaDB:QR46_4805"/>
<gene>
    <name evidence="1" type="ORF">GSB_154669</name>
</gene>
<organism evidence="1 2">
    <name type="scientific">Giardia intestinalis</name>
    <name type="common">Giardia lamblia</name>
    <dbReference type="NCBI Taxonomy" id="5741"/>
    <lineage>
        <taxon>Eukaryota</taxon>
        <taxon>Metamonada</taxon>
        <taxon>Diplomonadida</taxon>
        <taxon>Hexamitidae</taxon>
        <taxon>Giardiinae</taxon>
        <taxon>Giardia</taxon>
    </lineage>
</organism>
<name>V6TP41_GIAIN</name>
<dbReference type="AlphaFoldDB" id="V6TP41"/>
<reference evidence="2" key="1">
    <citation type="submission" date="2012-02" db="EMBL/GenBank/DDBJ databases">
        <title>Genome sequencing of Giardia lamblia Genotypes A2 and B isolates (DH and GS) and comparative analysis with the genomes of Genotypes A1 and E (WB and Pig).</title>
        <authorList>
            <person name="Adam R."/>
            <person name="Dahlstrom E."/>
            <person name="Martens C."/>
            <person name="Bruno D."/>
            <person name="Barbian K."/>
            <person name="Porcella S.F."/>
            <person name="Nash T."/>
        </authorList>
    </citation>
    <scope>NUCLEOTIDE SEQUENCE</scope>
    <source>
        <strain evidence="2">GS</strain>
    </source>
</reference>
<dbReference type="EMBL" id="AHHH01000314">
    <property type="protein sequence ID" value="ESU40127.1"/>
    <property type="molecule type" value="Genomic_DNA"/>
</dbReference>
<evidence type="ECO:0000313" key="1">
    <source>
        <dbReference type="EMBL" id="ESU40127.1"/>
    </source>
</evidence>
<dbReference type="Proteomes" id="UP000018040">
    <property type="component" value="Unassembled WGS sequence"/>
</dbReference>
<reference evidence="1 2" key="2">
    <citation type="journal article" date="2013" name="Genome Biol. Evol.">
        <title>Genome sequencing of Giardia lamblia genotypes A2 and B isolates (DH and GS) and comparative analysis with the genomes of genotypes A1 and E (WB and Pig).</title>
        <authorList>
            <person name="Adam R.D."/>
            <person name="Dahlstrom E.W."/>
            <person name="Martens C.A."/>
            <person name="Bruno D.P."/>
            <person name="Barbian K.D."/>
            <person name="Ricklefs S.M."/>
            <person name="Hernandez M.M."/>
            <person name="Narla N.P."/>
            <person name="Patel R.B."/>
            <person name="Porcella S.F."/>
            <person name="Nash T.E."/>
        </authorList>
    </citation>
    <scope>NUCLEOTIDE SEQUENCE [LARGE SCALE GENOMIC DNA]</scope>
    <source>
        <strain evidence="1 2">GS</strain>
    </source>
</reference>
<dbReference type="VEuPathDB" id="GiardiaDB:GL50803_009548"/>